<keyword evidence="7" id="KW-0029">Amino-acid transport</keyword>
<dbReference type="SMART" id="SM00382">
    <property type="entry name" value="AAA"/>
    <property type="match status" value="1"/>
</dbReference>
<dbReference type="CDD" id="cd03262">
    <property type="entry name" value="ABC_HisP_GlnQ"/>
    <property type="match status" value="1"/>
</dbReference>
<dbReference type="Proteomes" id="UP000199341">
    <property type="component" value="Unassembled WGS sequence"/>
</dbReference>
<organism evidence="10 11">
    <name type="scientific">Actinacidiphila guanduensis</name>
    <dbReference type="NCBI Taxonomy" id="310781"/>
    <lineage>
        <taxon>Bacteria</taxon>
        <taxon>Bacillati</taxon>
        <taxon>Actinomycetota</taxon>
        <taxon>Actinomycetes</taxon>
        <taxon>Kitasatosporales</taxon>
        <taxon>Streptomycetaceae</taxon>
        <taxon>Actinacidiphila</taxon>
    </lineage>
</organism>
<keyword evidence="3" id="KW-0813">Transport</keyword>
<dbReference type="InterPro" id="IPR027417">
    <property type="entry name" value="P-loop_NTPase"/>
</dbReference>
<keyword evidence="6 10" id="KW-0067">ATP-binding</keyword>
<evidence type="ECO:0000313" key="11">
    <source>
        <dbReference type="Proteomes" id="UP000199341"/>
    </source>
</evidence>
<accession>A0A1H0HYJ5</accession>
<reference evidence="10 11" key="1">
    <citation type="submission" date="2016-10" db="EMBL/GenBank/DDBJ databases">
        <authorList>
            <person name="de Groot N.N."/>
        </authorList>
    </citation>
    <scope>NUCLEOTIDE SEQUENCE [LARGE SCALE GENOMIC DNA]</scope>
    <source>
        <strain evidence="10 11">CGMCC 4.2022</strain>
    </source>
</reference>
<evidence type="ECO:0000256" key="1">
    <source>
        <dbReference type="ARBA" id="ARBA00004202"/>
    </source>
</evidence>
<evidence type="ECO:0000256" key="6">
    <source>
        <dbReference type="ARBA" id="ARBA00022840"/>
    </source>
</evidence>
<keyword evidence="5" id="KW-0547">Nucleotide-binding</keyword>
<evidence type="ECO:0000256" key="8">
    <source>
        <dbReference type="ARBA" id="ARBA00023136"/>
    </source>
</evidence>
<evidence type="ECO:0000256" key="5">
    <source>
        <dbReference type="ARBA" id="ARBA00022741"/>
    </source>
</evidence>
<dbReference type="STRING" id="310781.SAMN05216259_108258"/>
<dbReference type="PIRSF" id="PIRSF039085">
    <property type="entry name" value="ABC_ATPase_HisP"/>
    <property type="match status" value="1"/>
</dbReference>
<evidence type="ECO:0000256" key="7">
    <source>
        <dbReference type="ARBA" id="ARBA00022970"/>
    </source>
</evidence>
<dbReference type="InterPro" id="IPR017871">
    <property type="entry name" value="ABC_transporter-like_CS"/>
</dbReference>
<dbReference type="InterPro" id="IPR030679">
    <property type="entry name" value="ABC_ATPase_HisP-typ"/>
</dbReference>
<protein>
    <submittedName>
        <fullName evidence="10">Amino acid ABC transporter ATP-binding protein, PAAT family</fullName>
    </submittedName>
</protein>
<dbReference type="GO" id="GO:0016887">
    <property type="term" value="F:ATP hydrolysis activity"/>
    <property type="evidence" value="ECO:0007669"/>
    <property type="project" value="InterPro"/>
</dbReference>
<sequence length="278" mass="30082">MSAQAPESGDAPGPAAMEAGAALRKEPGLAQEPVLRVESVRKSYGGSLVLRDIGLEVPPHSVTVLIGASGSGKSTLLRCANLLEDVDDGAIFLDGEEITDPRTDQDAVRRRIGVVFQAYNLFPHMTVLDNITLAPRRVHKEPRAAAEARGRELLDRLGLADRAGEYPDRLSGGQQQRVALVRAVATRPRLLLLDEITAALDPELVGEVLAVVRDLKEQGMTMVVATHEMAFAREVADQVCFLDGGVVLESGTPQEVFGAPRRPRTREFLRRITEAGRL</sequence>
<evidence type="ECO:0000256" key="3">
    <source>
        <dbReference type="ARBA" id="ARBA00022448"/>
    </source>
</evidence>
<dbReference type="PROSITE" id="PS00211">
    <property type="entry name" value="ABC_TRANSPORTER_1"/>
    <property type="match status" value="1"/>
</dbReference>
<evidence type="ECO:0000259" key="9">
    <source>
        <dbReference type="PROSITE" id="PS50893"/>
    </source>
</evidence>
<dbReference type="AlphaFoldDB" id="A0A1H0HYJ5"/>
<keyword evidence="11" id="KW-1185">Reference proteome</keyword>
<feature type="domain" description="ABC transporter" evidence="9">
    <location>
        <begin position="35"/>
        <end position="269"/>
    </location>
</feature>
<gene>
    <name evidence="10" type="ORF">SAMN05216259_108258</name>
</gene>
<keyword evidence="8" id="KW-0472">Membrane</keyword>
<dbReference type="EMBL" id="FNIE01000008">
    <property type="protein sequence ID" value="SDO24229.1"/>
    <property type="molecule type" value="Genomic_DNA"/>
</dbReference>
<dbReference type="Gene3D" id="3.40.50.300">
    <property type="entry name" value="P-loop containing nucleotide triphosphate hydrolases"/>
    <property type="match status" value="1"/>
</dbReference>
<keyword evidence="4" id="KW-1003">Cell membrane</keyword>
<evidence type="ECO:0000256" key="4">
    <source>
        <dbReference type="ARBA" id="ARBA00022475"/>
    </source>
</evidence>
<dbReference type="SUPFAM" id="SSF52540">
    <property type="entry name" value="P-loop containing nucleoside triphosphate hydrolases"/>
    <property type="match status" value="1"/>
</dbReference>
<evidence type="ECO:0000313" key="10">
    <source>
        <dbReference type="EMBL" id="SDO24229.1"/>
    </source>
</evidence>
<dbReference type="GO" id="GO:0015424">
    <property type="term" value="F:ABC-type amino acid transporter activity"/>
    <property type="evidence" value="ECO:0007669"/>
    <property type="project" value="InterPro"/>
</dbReference>
<dbReference type="GO" id="GO:0005524">
    <property type="term" value="F:ATP binding"/>
    <property type="evidence" value="ECO:0007669"/>
    <property type="project" value="UniProtKB-KW"/>
</dbReference>
<proteinExistence type="inferred from homology"/>
<dbReference type="GO" id="GO:0005886">
    <property type="term" value="C:plasma membrane"/>
    <property type="evidence" value="ECO:0007669"/>
    <property type="project" value="UniProtKB-SubCell"/>
</dbReference>
<dbReference type="InterPro" id="IPR050086">
    <property type="entry name" value="MetN_ABC_transporter-like"/>
</dbReference>
<dbReference type="PANTHER" id="PTHR43166">
    <property type="entry name" value="AMINO ACID IMPORT ATP-BINDING PROTEIN"/>
    <property type="match status" value="1"/>
</dbReference>
<dbReference type="InterPro" id="IPR003439">
    <property type="entry name" value="ABC_transporter-like_ATP-bd"/>
</dbReference>
<name>A0A1H0HYJ5_9ACTN</name>
<comment type="subcellular location">
    <subcellularLocation>
        <location evidence="1">Cell membrane</location>
        <topology evidence="1">Peripheral membrane protein</topology>
    </subcellularLocation>
</comment>
<dbReference type="InterPro" id="IPR003593">
    <property type="entry name" value="AAA+_ATPase"/>
</dbReference>
<comment type="similarity">
    <text evidence="2">Belongs to the ABC transporter superfamily.</text>
</comment>
<dbReference type="PROSITE" id="PS50893">
    <property type="entry name" value="ABC_TRANSPORTER_2"/>
    <property type="match status" value="1"/>
</dbReference>
<dbReference type="PANTHER" id="PTHR43166:SF9">
    <property type="entry name" value="GLUTAMATE_ASPARTATE IMPORT ATP-BINDING PROTEIN GLTL"/>
    <property type="match status" value="1"/>
</dbReference>
<evidence type="ECO:0000256" key="2">
    <source>
        <dbReference type="ARBA" id="ARBA00005417"/>
    </source>
</evidence>
<dbReference type="Pfam" id="PF00005">
    <property type="entry name" value="ABC_tran"/>
    <property type="match status" value="1"/>
</dbReference>